<feature type="compositionally biased region" description="Polar residues" evidence="1">
    <location>
        <begin position="1"/>
        <end position="13"/>
    </location>
</feature>
<dbReference type="Proteomes" id="UP000756346">
    <property type="component" value="Unassembled WGS sequence"/>
</dbReference>
<comment type="caution">
    <text evidence="2">The sequence shown here is derived from an EMBL/GenBank/DDBJ whole genome shotgun (WGS) entry which is preliminary data.</text>
</comment>
<dbReference type="EMBL" id="JAGTJQ010000009">
    <property type="protein sequence ID" value="KAH7024655.1"/>
    <property type="molecule type" value="Genomic_DNA"/>
</dbReference>
<dbReference type="GeneID" id="70192246"/>
<proteinExistence type="predicted"/>
<reference evidence="2" key="1">
    <citation type="journal article" date="2021" name="Nat. Commun.">
        <title>Genetic determinants of endophytism in the Arabidopsis root mycobiome.</title>
        <authorList>
            <person name="Mesny F."/>
            <person name="Miyauchi S."/>
            <person name="Thiergart T."/>
            <person name="Pickel B."/>
            <person name="Atanasova L."/>
            <person name="Karlsson M."/>
            <person name="Huettel B."/>
            <person name="Barry K.W."/>
            <person name="Haridas S."/>
            <person name="Chen C."/>
            <person name="Bauer D."/>
            <person name="Andreopoulos W."/>
            <person name="Pangilinan J."/>
            <person name="LaButti K."/>
            <person name="Riley R."/>
            <person name="Lipzen A."/>
            <person name="Clum A."/>
            <person name="Drula E."/>
            <person name="Henrissat B."/>
            <person name="Kohler A."/>
            <person name="Grigoriev I.V."/>
            <person name="Martin F.M."/>
            <person name="Hacquard S."/>
        </authorList>
    </citation>
    <scope>NUCLEOTIDE SEQUENCE</scope>
    <source>
        <strain evidence="2">MPI-CAGE-CH-0230</strain>
    </source>
</reference>
<keyword evidence="3" id="KW-1185">Reference proteome</keyword>
<dbReference type="RefSeq" id="XP_046008203.1">
    <property type="nucleotide sequence ID" value="XM_046162700.1"/>
</dbReference>
<gene>
    <name evidence="2" type="ORF">B0I36DRAFT_434318</name>
</gene>
<name>A0A9P9BLQ3_9PEZI</name>
<evidence type="ECO:0000313" key="2">
    <source>
        <dbReference type="EMBL" id="KAH7024655.1"/>
    </source>
</evidence>
<protein>
    <submittedName>
        <fullName evidence="2">Uncharacterized protein</fullName>
    </submittedName>
</protein>
<accession>A0A9P9BLQ3</accession>
<sequence>MPSTAITTQLSQESHGRRREKQVERAATAVAKSLVYSRLTPITSPPSPSWFCAGSAVAQHHCPRLDVAQAVDLTIRGLAQHEPASLPASEDEGESVLGAQDGKLVACLSRIPVHDLLPGHILWAVDMEFPGSPAPPTQHSWRSQQKSLAVDSPMGWGYCCLKVDTRANTMYTLPA</sequence>
<feature type="region of interest" description="Disordered" evidence="1">
    <location>
        <begin position="1"/>
        <end position="21"/>
    </location>
</feature>
<organism evidence="2 3">
    <name type="scientific">Microdochium trichocladiopsis</name>
    <dbReference type="NCBI Taxonomy" id="1682393"/>
    <lineage>
        <taxon>Eukaryota</taxon>
        <taxon>Fungi</taxon>
        <taxon>Dikarya</taxon>
        <taxon>Ascomycota</taxon>
        <taxon>Pezizomycotina</taxon>
        <taxon>Sordariomycetes</taxon>
        <taxon>Xylariomycetidae</taxon>
        <taxon>Xylariales</taxon>
        <taxon>Microdochiaceae</taxon>
        <taxon>Microdochium</taxon>
    </lineage>
</organism>
<evidence type="ECO:0000313" key="3">
    <source>
        <dbReference type="Proteomes" id="UP000756346"/>
    </source>
</evidence>
<dbReference type="AlphaFoldDB" id="A0A9P9BLQ3"/>
<evidence type="ECO:0000256" key="1">
    <source>
        <dbReference type="SAM" id="MobiDB-lite"/>
    </source>
</evidence>